<accession>A0A3E1Y402</accession>
<dbReference type="OrthoDB" id="681079at2"/>
<proteinExistence type="predicted"/>
<dbReference type="Proteomes" id="UP000260644">
    <property type="component" value="Unassembled WGS sequence"/>
</dbReference>
<dbReference type="Pfam" id="PF14891">
    <property type="entry name" value="Peptidase_M91"/>
    <property type="match status" value="1"/>
</dbReference>
<dbReference type="AlphaFoldDB" id="A0A3E1Y402"/>
<gene>
    <name evidence="1" type="ORF">DVR12_22500</name>
</gene>
<protein>
    <recommendedName>
        <fullName evidence="3">RHS repeat-associated core domain-containing protein</fullName>
    </recommendedName>
</protein>
<dbReference type="InterPro" id="IPR022385">
    <property type="entry name" value="Rhs_assc_core"/>
</dbReference>
<comment type="caution">
    <text evidence="1">The sequence shown here is derived from an EMBL/GenBank/DDBJ whole genome shotgun (WGS) entry which is preliminary data.</text>
</comment>
<name>A0A3E1Y402_9BACT</name>
<dbReference type="EMBL" id="QPMM01000013">
    <property type="protein sequence ID" value="RFS19408.1"/>
    <property type="molecule type" value="Genomic_DNA"/>
</dbReference>
<evidence type="ECO:0000313" key="2">
    <source>
        <dbReference type="Proteomes" id="UP000260644"/>
    </source>
</evidence>
<evidence type="ECO:0000313" key="1">
    <source>
        <dbReference type="EMBL" id="RFS19408.1"/>
    </source>
</evidence>
<dbReference type="RefSeq" id="WP_116978063.1">
    <property type="nucleotide sequence ID" value="NZ_QPMM01000013.1"/>
</dbReference>
<keyword evidence="2" id="KW-1185">Reference proteome</keyword>
<sequence length="591" mass="65892">MYIGPFQYLRDTLLQFAHEEGRVRRKPDGSYVYDYFEKDHLGNVRASLTEETTVVPYIIAGMEPVNAATENTYYTNIEETRAKKPMDYPVKDSSNQFAAKLDGDQKKTGPSILIKVMAGDTISMAASSWYKFKDNSKNTRKIPLEEMALSLAGVASGAADKLATSASMAANPLAAAIFSLLKSRETETPAANTKPKAYLNYILLDEDLKPIEDDTSDILHRKDYKGFMRVGEPGELTQHIKNKWVIEKSGYAYIFTSNETPEADVYFDDIGIMALTGSLLNVTHYYPFGLVIDGISSRAAGKLENKVLFNSKELQRKEWNDGSGLELYDFGARFYDQQLGRFFRLDRFSGKYVSLSPYQYGANNPVLNIDVNGDSLIIPCKQQEFLHQGGKLYLNGSEYMGKTKGFLRQSVNALATINKSEEGRSMLSELESSKNRYSIVEGNAGNFAENNPNKAYANQLLTDPSRAIDLNSVRSVGIDITGGSGGAITWNPFGTPLLTTDGVRVNPVSDLAHELFHGLDANRGLLNSNTIQDLRLTEWQATYRENILRGQLNLPIRIYYYTLIDPSGEVEGKVRMVTPNNQPILPQSYKP</sequence>
<evidence type="ECO:0008006" key="3">
    <source>
        <dbReference type="Google" id="ProtNLM"/>
    </source>
</evidence>
<reference evidence="1 2" key="1">
    <citation type="submission" date="2018-07" db="EMBL/GenBank/DDBJ databases">
        <title>Chitinophaga K2CV101002-2 sp. nov., isolated from a monsoon evergreen broad-leaved forest soil.</title>
        <authorList>
            <person name="Lv Y."/>
        </authorList>
    </citation>
    <scope>NUCLEOTIDE SEQUENCE [LARGE SCALE GENOMIC DNA]</scope>
    <source>
        <strain evidence="1 2">GDMCC 1.1288</strain>
    </source>
</reference>
<organism evidence="1 2">
    <name type="scientific">Chitinophaga silvatica</name>
    <dbReference type="NCBI Taxonomy" id="2282649"/>
    <lineage>
        <taxon>Bacteria</taxon>
        <taxon>Pseudomonadati</taxon>
        <taxon>Bacteroidota</taxon>
        <taxon>Chitinophagia</taxon>
        <taxon>Chitinophagales</taxon>
        <taxon>Chitinophagaceae</taxon>
        <taxon>Chitinophaga</taxon>
    </lineage>
</organism>
<dbReference type="NCBIfam" id="TIGR03696">
    <property type="entry name" value="Rhs_assc_core"/>
    <property type="match status" value="1"/>
</dbReference>
<dbReference type="Gene3D" id="2.180.10.10">
    <property type="entry name" value="RHS repeat-associated core"/>
    <property type="match status" value="1"/>
</dbReference>
<dbReference type="InterPro" id="IPR028208">
    <property type="entry name" value="Effector_pro_NleD-like"/>
</dbReference>